<keyword evidence="5 9" id="KW-0067">ATP-binding</keyword>
<comment type="similarity">
    <text evidence="1 9 10">Belongs to the DNA mismatch repair MutS family.</text>
</comment>
<accession>A0A545U711</accession>
<protein>
    <recommendedName>
        <fullName evidence="2 9">DNA mismatch repair protein MutS</fullName>
    </recommendedName>
</protein>
<dbReference type="NCBIfam" id="TIGR01070">
    <property type="entry name" value="mutS1"/>
    <property type="match status" value="1"/>
</dbReference>
<keyword evidence="7 9" id="KW-0234">DNA repair</keyword>
<dbReference type="InterPro" id="IPR007695">
    <property type="entry name" value="DNA_mismatch_repair_MutS-lik_N"/>
</dbReference>
<keyword evidence="14" id="KW-1185">Reference proteome</keyword>
<dbReference type="PANTHER" id="PTHR11361:SF34">
    <property type="entry name" value="DNA MISMATCH REPAIR PROTEIN MSH1, MITOCHONDRIAL"/>
    <property type="match status" value="1"/>
</dbReference>
<dbReference type="SMART" id="SM00533">
    <property type="entry name" value="MUTSd"/>
    <property type="match status" value="1"/>
</dbReference>
<dbReference type="Pfam" id="PF01624">
    <property type="entry name" value="MutS_I"/>
    <property type="match status" value="1"/>
</dbReference>
<dbReference type="InterPro" id="IPR036187">
    <property type="entry name" value="DNA_mismatch_repair_MutS_sf"/>
</dbReference>
<evidence type="ECO:0000256" key="2">
    <source>
        <dbReference type="ARBA" id="ARBA00021982"/>
    </source>
</evidence>
<dbReference type="Pfam" id="PF05190">
    <property type="entry name" value="MutS_IV"/>
    <property type="match status" value="1"/>
</dbReference>
<keyword evidence="4 9" id="KW-0227">DNA damage</keyword>
<dbReference type="RefSeq" id="WP_142902803.1">
    <property type="nucleotide sequence ID" value="NZ_ML660088.1"/>
</dbReference>
<reference evidence="13 14" key="1">
    <citation type="submission" date="2019-06" db="EMBL/GenBank/DDBJ databases">
        <title>Whole genome sequence for Cellvibrionaceae sp. R142.</title>
        <authorList>
            <person name="Wang G."/>
        </authorList>
    </citation>
    <scope>NUCLEOTIDE SEQUENCE [LARGE SCALE GENOMIC DNA]</scope>
    <source>
        <strain evidence="13 14">R142</strain>
    </source>
</reference>
<dbReference type="InterPro" id="IPR045076">
    <property type="entry name" value="MutS"/>
</dbReference>
<evidence type="ECO:0000256" key="9">
    <source>
        <dbReference type="HAMAP-Rule" id="MF_00096"/>
    </source>
</evidence>
<organism evidence="13 14">
    <name type="scientific">Exilibacterium tricleocarpae</name>
    <dbReference type="NCBI Taxonomy" id="2591008"/>
    <lineage>
        <taxon>Bacteria</taxon>
        <taxon>Pseudomonadati</taxon>
        <taxon>Pseudomonadota</taxon>
        <taxon>Gammaproteobacteria</taxon>
        <taxon>Cellvibrionales</taxon>
        <taxon>Cellvibrionaceae</taxon>
        <taxon>Exilibacterium</taxon>
    </lineage>
</organism>
<dbReference type="InterPro" id="IPR017261">
    <property type="entry name" value="DNA_mismatch_repair_MutS/MSH"/>
</dbReference>
<dbReference type="Pfam" id="PF05192">
    <property type="entry name" value="MutS_III"/>
    <property type="match status" value="1"/>
</dbReference>
<dbReference type="Pfam" id="PF00488">
    <property type="entry name" value="MutS_V"/>
    <property type="match status" value="1"/>
</dbReference>
<evidence type="ECO:0000256" key="6">
    <source>
        <dbReference type="ARBA" id="ARBA00023125"/>
    </source>
</evidence>
<dbReference type="HAMAP" id="MF_00096">
    <property type="entry name" value="MutS"/>
    <property type="match status" value="1"/>
</dbReference>
<evidence type="ECO:0000256" key="7">
    <source>
        <dbReference type="ARBA" id="ARBA00023204"/>
    </source>
</evidence>
<evidence type="ECO:0000256" key="1">
    <source>
        <dbReference type="ARBA" id="ARBA00006271"/>
    </source>
</evidence>
<dbReference type="Gene3D" id="1.10.1420.10">
    <property type="match status" value="2"/>
</dbReference>
<dbReference type="SUPFAM" id="SSF52540">
    <property type="entry name" value="P-loop containing nucleoside triphosphate hydrolases"/>
    <property type="match status" value="1"/>
</dbReference>
<comment type="function">
    <text evidence="8 9">This protein is involved in the repair of mismatches in DNA. It is possible that it carries out the mismatch recognition step. This protein has a weak ATPase activity.</text>
</comment>
<dbReference type="GO" id="GO:0030983">
    <property type="term" value="F:mismatched DNA binding"/>
    <property type="evidence" value="ECO:0007669"/>
    <property type="project" value="InterPro"/>
</dbReference>
<dbReference type="Gene3D" id="3.40.1170.10">
    <property type="entry name" value="DNA repair protein MutS, domain I"/>
    <property type="match status" value="1"/>
</dbReference>
<gene>
    <name evidence="9 13" type="primary">mutS</name>
    <name evidence="13" type="ORF">FKG94_03475</name>
</gene>
<name>A0A545U711_9GAMM</name>
<dbReference type="SUPFAM" id="SSF55271">
    <property type="entry name" value="DNA repair protein MutS, domain I"/>
    <property type="match status" value="1"/>
</dbReference>
<dbReference type="EMBL" id="VHSG01000004">
    <property type="protein sequence ID" value="TQV85256.1"/>
    <property type="molecule type" value="Genomic_DNA"/>
</dbReference>
<feature type="coiled-coil region" evidence="11">
    <location>
        <begin position="521"/>
        <end position="555"/>
    </location>
</feature>
<dbReference type="InterPro" id="IPR007861">
    <property type="entry name" value="DNA_mismatch_repair_MutS_clamp"/>
</dbReference>
<proteinExistence type="inferred from homology"/>
<keyword evidence="6 9" id="KW-0238">DNA-binding</keyword>
<dbReference type="InterPro" id="IPR005748">
    <property type="entry name" value="DNA_mismatch_repair_MutS"/>
</dbReference>
<dbReference type="GO" id="GO:0003684">
    <property type="term" value="F:damaged DNA binding"/>
    <property type="evidence" value="ECO:0007669"/>
    <property type="project" value="UniProtKB-UniRule"/>
</dbReference>
<evidence type="ECO:0000256" key="5">
    <source>
        <dbReference type="ARBA" id="ARBA00022840"/>
    </source>
</evidence>
<dbReference type="SUPFAM" id="SSF53150">
    <property type="entry name" value="DNA repair protein MutS, domain II"/>
    <property type="match status" value="1"/>
</dbReference>
<feature type="domain" description="DNA mismatch repair proteins mutS family" evidence="12">
    <location>
        <begin position="691"/>
        <end position="707"/>
    </location>
</feature>
<dbReference type="GO" id="GO:0006298">
    <property type="term" value="P:mismatch repair"/>
    <property type="evidence" value="ECO:0007669"/>
    <property type="project" value="UniProtKB-UniRule"/>
</dbReference>
<dbReference type="GO" id="GO:0005829">
    <property type="term" value="C:cytosol"/>
    <property type="evidence" value="ECO:0007669"/>
    <property type="project" value="TreeGrafter"/>
</dbReference>
<dbReference type="InterPro" id="IPR000432">
    <property type="entry name" value="DNA_mismatch_repair_MutS_C"/>
</dbReference>
<dbReference type="OrthoDB" id="9802448at2"/>
<evidence type="ECO:0000256" key="10">
    <source>
        <dbReference type="RuleBase" id="RU003756"/>
    </source>
</evidence>
<dbReference type="NCBIfam" id="NF003810">
    <property type="entry name" value="PRK05399.1"/>
    <property type="match status" value="1"/>
</dbReference>
<dbReference type="FunFam" id="1.10.1420.10:FF:000002">
    <property type="entry name" value="DNA mismatch repair protein MutS"/>
    <property type="match status" value="1"/>
</dbReference>
<sequence>MASVIETNTQHTPMMQQYLRIKAQHPQELVFYRMGDFYELFYDDAKRAAELLDVTLTARGKSAGNPIPMAGIPYHAADTYLAKLVRLGESVAICEQIGDPAASKGPVERKVVRIVTPGTVSDEALLDERRDNLLVAVNESDGTYGIATLDIGSGRFQVLEVSGLETAQSELQRLNPAELLIPDDCTDDELGRPRRGLRRRPPWEFELDTATRLLTQQFGTQDLAGFGCESLTVAVAAAGCLLAYARETQRTALPHIRAIGVEDRDLAVAMDAATRRNLEIDTNLGGGDANTLYAALNNSATAMGARLLRRWLNRPLRDLTTLVERQEAIAQLQINYSFESLQTELRQIGDLERILGRLALRSARPRDLSRLCSSLAIYPIVQGQLREFDGPLLKTLGLSIGEFPDIVDLLSRAIVDNPPVVIRDGGVIAEGYDEQLDELRNISTNAGQFLTDLETRERQRTGLATLKVGYNRVHGYFIEISRAQAEQAPVDYIRRQTLKNAERFITPELKEFEDKALSAKSRALAREKALYETLLETLNQQLAALQESAAAVAELDVLANLAERADTLGWCRPELATEPGIDIRAGRHPVVEQVLDTPFVPNDLTFDDDRRMLIVTGPNMGGKSTYMRQTALIALLAHIGGFVPAEACRLGLLDRIFTRIGSSDDLAGGRSTFMVEMTETANILHNATAESLVLMDEIGRGTSTFDGLSLAWACAVHLAENVRAFTLFATHYFEITALPETVAGVSNVHLDATEYNDNIVFLHNIQPGPASQSYGLQVAKLAGIPAPVLVAARRQLQLLESGQHPQVHPAAAADKPAARAVEAGADPFQGELFSGPAPHTAVDRLRDINPDELTPRQALEALYRLKDLVEQE</sequence>
<dbReference type="InterPro" id="IPR016151">
    <property type="entry name" value="DNA_mismatch_repair_MutS_N"/>
</dbReference>
<comment type="caution">
    <text evidence="13">The sequence shown here is derived from an EMBL/GenBank/DDBJ whole genome shotgun (WGS) entry which is preliminary data.</text>
</comment>
<dbReference type="GO" id="GO:0005524">
    <property type="term" value="F:ATP binding"/>
    <property type="evidence" value="ECO:0007669"/>
    <property type="project" value="UniProtKB-UniRule"/>
</dbReference>
<dbReference type="PROSITE" id="PS00486">
    <property type="entry name" value="DNA_MISMATCH_REPAIR_2"/>
    <property type="match status" value="1"/>
</dbReference>
<evidence type="ECO:0000313" key="14">
    <source>
        <dbReference type="Proteomes" id="UP000319732"/>
    </source>
</evidence>
<evidence type="ECO:0000259" key="12">
    <source>
        <dbReference type="PROSITE" id="PS00486"/>
    </source>
</evidence>
<dbReference type="AlphaFoldDB" id="A0A545U711"/>
<dbReference type="Gene3D" id="6.10.140.430">
    <property type="match status" value="1"/>
</dbReference>
<keyword evidence="3 9" id="KW-0547">Nucleotide-binding</keyword>
<dbReference type="InterPro" id="IPR027417">
    <property type="entry name" value="P-loop_NTPase"/>
</dbReference>
<dbReference type="Proteomes" id="UP000319732">
    <property type="component" value="Unassembled WGS sequence"/>
</dbReference>
<dbReference type="InterPro" id="IPR036678">
    <property type="entry name" value="MutS_con_dom_sf"/>
</dbReference>
<evidence type="ECO:0000313" key="13">
    <source>
        <dbReference type="EMBL" id="TQV85256.1"/>
    </source>
</evidence>
<dbReference type="InterPro" id="IPR007696">
    <property type="entry name" value="DNA_mismatch_repair_MutS_core"/>
</dbReference>
<dbReference type="Pfam" id="PF05188">
    <property type="entry name" value="MutS_II"/>
    <property type="match status" value="1"/>
</dbReference>
<evidence type="ECO:0000256" key="8">
    <source>
        <dbReference type="ARBA" id="ARBA00024647"/>
    </source>
</evidence>
<dbReference type="SMART" id="SM00534">
    <property type="entry name" value="MUTSac"/>
    <property type="match status" value="1"/>
</dbReference>
<evidence type="ECO:0000256" key="11">
    <source>
        <dbReference type="SAM" id="Coils"/>
    </source>
</evidence>
<keyword evidence="11" id="KW-0175">Coiled coil</keyword>
<dbReference type="Gene3D" id="3.40.50.300">
    <property type="entry name" value="P-loop containing nucleotide triphosphate hydrolases"/>
    <property type="match status" value="1"/>
</dbReference>
<dbReference type="CDD" id="cd03284">
    <property type="entry name" value="ABC_MutS1"/>
    <property type="match status" value="1"/>
</dbReference>
<dbReference type="PANTHER" id="PTHR11361">
    <property type="entry name" value="DNA MISMATCH REPAIR PROTEIN MUTS FAMILY MEMBER"/>
    <property type="match status" value="1"/>
</dbReference>
<dbReference type="SUPFAM" id="SSF48334">
    <property type="entry name" value="DNA repair protein MutS, domain III"/>
    <property type="match status" value="1"/>
</dbReference>
<dbReference type="FunFam" id="3.40.1170.10:FF:000001">
    <property type="entry name" value="DNA mismatch repair protein MutS"/>
    <property type="match status" value="1"/>
</dbReference>
<dbReference type="FunFam" id="3.40.50.300:FF:000283">
    <property type="entry name" value="DNA mismatch repair protein MutS"/>
    <property type="match status" value="1"/>
</dbReference>
<evidence type="ECO:0000256" key="3">
    <source>
        <dbReference type="ARBA" id="ARBA00022741"/>
    </source>
</evidence>
<dbReference type="GO" id="GO:0140664">
    <property type="term" value="F:ATP-dependent DNA damage sensor activity"/>
    <property type="evidence" value="ECO:0007669"/>
    <property type="project" value="InterPro"/>
</dbReference>
<dbReference type="Gene3D" id="3.30.420.110">
    <property type="entry name" value="MutS, connector domain"/>
    <property type="match status" value="1"/>
</dbReference>
<evidence type="ECO:0000256" key="4">
    <source>
        <dbReference type="ARBA" id="ARBA00022763"/>
    </source>
</evidence>
<dbReference type="InterPro" id="IPR007860">
    <property type="entry name" value="DNA_mmatch_repair_MutS_con_dom"/>
</dbReference>
<feature type="binding site" evidence="9">
    <location>
        <begin position="617"/>
        <end position="624"/>
    </location>
    <ligand>
        <name>ATP</name>
        <dbReference type="ChEBI" id="CHEBI:30616"/>
    </ligand>
</feature>
<dbReference type="PIRSF" id="PIRSF037677">
    <property type="entry name" value="DNA_mis_repair_Msh6"/>
    <property type="match status" value="1"/>
</dbReference>